<feature type="region of interest" description="Disordered" evidence="2">
    <location>
        <begin position="321"/>
        <end position="356"/>
    </location>
</feature>
<name>A0A0N4UTA2_ENTVE</name>
<proteinExistence type="predicted"/>
<feature type="coiled-coil region" evidence="1">
    <location>
        <begin position="172"/>
        <end position="213"/>
    </location>
</feature>
<gene>
    <name evidence="3" type="ORF">EVEC_LOCUS317</name>
</gene>
<sequence length="356" mass="40551">MICKVKGRKRITFLSLELSSLTTEELLPHLRKEVDKLRNDADGARKVASLEHEELESLREQNEKYRDRVDDLLDVRDKLEQEKQQLEEELHYVTTERNEKSSEVERLSHQLDDLDYNISGMSLELKSLENKAILYEQSTKKLRSEVEHWKAEHKKAMEIISRLCQKLKQLPKDDSQKRIRELETEIEENMKKIDEYNVTVSQLTKELEFSRSECGKAQESANDWKSKFEQKEKKSVVFLNAETLTFSVLSDFLQLRRAPSLGDPLGSMGSSPLGSLGSSPLGFGSAMFYPHKQLLCRHPTLTGPISTPLRNSPFPLHSKTTVAQEVSSPTVSSTPAVDGQAHPAIIPPTVPQSRLQ</sequence>
<dbReference type="Proteomes" id="UP000274131">
    <property type="component" value="Unassembled WGS sequence"/>
</dbReference>
<dbReference type="WBParaSite" id="EVEC_0000047001-mRNA-1">
    <property type="protein sequence ID" value="EVEC_0000047001-mRNA-1"/>
    <property type="gene ID" value="EVEC_0000047001"/>
</dbReference>
<organism evidence="5">
    <name type="scientific">Enterobius vermicularis</name>
    <name type="common">Human pinworm</name>
    <dbReference type="NCBI Taxonomy" id="51028"/>
    <lineage>
        <taxon>Eukaryota</taxon>
        <taxon>Metazoa</taxon>
        <taxon>Ecdysozoa</taxon>
        <taxon>Nematoda</taxon>
        <taxon>Chromadorea</taxon>
        <taxon>Rhabditida</taxon>
        <taxon>Spirurina</taxon>
        <taxon>Oxyuridomorpha</taxon>
        <taxon>Oxyuroidea</taxon>
        <taxon>Oxyuridae</taxon>
        <taxon>Enterobius</taxon>
    </lineage>
</organism>
<feature type="compositionally biased region" description="Low complexity" evidence="2">
    <location>
        <begin position="326"/>
        <end position="335"/>
    </location>
</feature>
<keyword evidence="1" id="KW-0175">Coiled coil</keyword>
<evidence type="ECO:0000313" key="4">
    <source>
        <dbReference type="Proteomes" id="UP000274131"/>
    </source>
</evidence>
<dbReference type="OrthoDB" id="49058at2759"/>
<reference evidence="3 4" key="2">
    <citation type="submission" date="2018-10" db="EMBL/GenBank/DDBJ databases">
        <authorList>
            <consortium name="Pathogen Informatics"/>
        </authorList>
    </citation>
    <scope>NUCLEOTIDE SEQUENCE [LARGE SCALE GENOMIC DNA]</scope>
</reference>
<evidence type="ECO:0000256" key="1">
    <source>
        <dbReference type="SAM" id="Coils"/>
    </source>
</evidence>
<dbReference type="STRING" id="51028.A0A0N4UTA2"/>
<reference evidence="5" key="1">
    <citation type="submission" date="2017-02" db="UniProtKB">
        <authorList>
            <consortium name="WormBaseParasite"/>
        </authorList>
    </citation>
    <scope>IDENTIFICATION</scope>
</reference>
<evidence type="ECO:0000313" key="5">
    <source>
        <dbReference type="WBParaSite" id="EVEC_0000047001-mRNA-1"/>
    </source>
</evidence>
<feature type="coiled-coil region" evidence="1">
    <location>
        <begin position="48"/>
        <end position="145"/>
    </location>
</feature>
<dbReference type="EMBL" id="UXUI01000310">
    <property type="protein sequence ID" value="VDD85174.1"/>
    <property type="molecule type" value="Genomic_DNA"/>
</dbReference>
<evidence type="ECO:0000256" key="2">
    <source>
        <dbReference type="SAM" id="MobiDB-lite"/>
    </source>
</evidence>
<evidence type="ECO:0000313" key="3">
    <source>
        <dbReference type="EMBL" id="VDD85174.1"/>
    </source>
</evidence>
<dbReference type="Gene3D" id="1.10.287.1490">
    <property type="match status" value="1"/>
</dbReference>
<keyword evidence="4" id="KW-1185">Reference proteome</keyword>
<accession>A0A0N4UTA2</accession>
<dbReference type="AlphaFoldDB" id="A0A0N4UTA2"/>
<protein>
    <submittedName>
        <fullName evidence="5">NUDE_C domain-containing protein</fullName>
    </submittedName>
</protein>